<name>A0A517NQZ1_9BACT</name>
<dbReference type="PANTHER" id="PTHR33490:SF7">
    <property type="entry name" value="BLR2979 PROTEIN"/>
    <property type="match status" value="1"/>
</dbReference>
<organism evidence="2 3">
    <name type="scientific">Stieleria marina</name>
    <dbReference type="NCBI Taxonomy" id="1930275"/>
    <lineage>
        <taxon>Bacteria</taxon>
        <taxon>Pseudomonadati</taxon>
        <taxon>Planctomycetota</taxon>
        <taxon>Planctomycetia</taxon>
        <taxon>Pirellulales</taxon>
        <taxon>Pirellulaceae</taxon>
        <taxon>Stieleria</taxon>
    </lineage>
</organism>
<keyword evidence="3" id="KW-1185">Reference proteome</keyword>
<dbReference type="InterPro" id="IPR038765">
    <property type="entry name" value="Papain-like_cys_pep_sf"/>
</dbReference>
<feature type="domain" description="Transglutaminase-like" evidence="1">
    <location>
        <begin position="200"/>
        <end position="271"/>
    </location>
</feature>
<dbReference type="Pfam" id="PF01841">
    <property type="entry name" value="Transglut_core"/>
    <property type="match status" value="1"/>
</dbReference>
<dbReference type="InterPro" id="IPR013589">
    <property type="entry name" value="Bac_transglu_N"/>
</dbReference>
<proteinExistence type="predicted"/>
<evidence type="ECO:0000313" key="2">
    <source>
        <dbReference type="EMBL" id="QDT09533.1"/>
    </source>
</evidence>
<dbReference type="InterPro" id="IPR002931">
    <property type="entry name" value="Transglutaminase-like"/>
</dbReference>
<evidence type="ECO:0000313" key="3">
    <source>
        <dbReference type="Proteomes" id="UP000319817"/>
    </source>
</evidence>
<dbReference type="AlphaFoldDB" id="A0A517NQZ1"/>
<accession>A0A517NQZ1</accession>
<dbReference type="SUPFAM" id="SSF54001">
    <property type="entry name" value="Cysteine proteinases"/>
    <property type="match status" value="1"/>
</dbReference>
<dbReference type="Pfam" id="PF08379">
    <property type="entry name" value="Bact_transglu_N"/>
    <property type="match status" value="1"/>
</dbReference>
<gene>
    <name evidence="2" type="ORF">K239x_14790</name>
</gene>
<reference evidence="2 3" key="1">
    <citation type="submission" date="2019-02" db="EMBL/GenBank/DDBJ databases">
        <title>Deep-cultivation of Planctomycetes and their phenomic and genomic characterization uncovers novel biology.</title>
        <authorList>
            <person name="Wiegand S."/>
            <person name="Jogler M."/>
            <person name="Boedeker C."/>
            <person name="Pinto D."/>
            <person name="Vollmers J."/>
            <person name="Rivas-Marin E."/>
            <person name="Kohn T."/>
            <person name="Peeters S.H."/>
            <person name="Heuer A."/>
            <person name="Rast P."/>
            <person name="Oberbeckmann S."/>
            <person name="Bunk B."/>
            <person name="Jeske O."/>
            <person name="Meyerdierks A."/>
            <person name="Storesund J.E."/>
            <person name="Kallscheuer N."/>
            <person name="Luecker S."/>
            <person name="Lage O.M."/>
            <person name="Pohl T."/>
            <person name="Merkel B.J."/>
            <person name="Hornburger P."/>
            <person name="Mueller R.-W."/>
            <person name="Bruemmer F."/>
            <person name="Labrenz M."/>
            <person name="Spormann A.M."/>
            <person name="Op den Camp H."/>
            <person name="Overmann J."/>
            <person name="Amann R."/>
            <person name="Jetten M.S.M."/>
            <person name="Mascher T."/>
            <person name="Medema M.H."/>
            <person name="Devos D.P."/>
            <person name="Kaster A.-K."/>
            <person name="Ovreas L."/>
            <person name="Rohde M."/>
            <person name="Galperin M.Y."/>
            <person name="Jogler C."/>
        </authorList>
    </citation>
    <scope>NUCLEOTIDE SEQUENCE [LARGE SCALE GENOMIC DNA]</scope>
    <source>
        <strain evidence="2 3">K23_9</strain>
    </source>
</reference>
<dbReference type="Gene3D" id="3.10.620.30">
    <property type="match status" value="1"/>
</dbReference>
<sequence>MTVMQNQNSEVRYRIEHKTSYAYSEPVAVCQNQVRMMPAPRPNLTCHFTRLDILPLPDSSEEHQDYFGNRVLTFAIESTHQSLEIVAHSDVTVHAPTVTLIGPPTNTVGPGKSNISDVGQPWELIAQQIQSADTFDAMIDQQRFDSPRIRRVQPFADYAFKSFTPGRGILEAALDFTRRIYTDFRYDTSATNVDTLPEEAFAARAGVCQDFAQFAIACLRSIGLSAKYVSGYLRTLPPVGAPRLIGADESHAWFSIYSGPRHGWVGFDPTNGTVAGTDHIPISIGRDYGDISPMCGVVLGGGQTTLKVSVDVQPIAMQQQQAMQQ</sequence>
<evidence type="ECO:0000259" key="1">
    <source>
        <dbReference type="SMART" id="SM00460"/>
    </source>
</evidence>
<dbReference type="SMART" id="SM00460">
    <property type="entry name" value="TGc"/>
    <property type="match status" value="1"/>
</dbReference>
<dbReference type="EMBL" id="CP036526">
    <property type="protein sequence ID" value="QDT09533.1"/>
    <property type="molecule type" value="Genomic_DNA"/>
</dbReference>
<dbReference type="PANTHER" id="PTHR33490">
    <property type="entry name" value="BLR5614 PROTEIN-RELATED"/>
    <property type="match status" value="1"/>
</dbReference>
<protein>
    <recommendedName>
        <fullName evidence="1">Transglutaminase-like domain-containing protein</fullName>
    </recommendedName>
</protein>
<dbReference type="Proteomes" id="UP000319817">
    <property type="component" value="Chromosome"/>
</dbReference>